<protein>
    <submittedName>
        <fullName evidence="1">Uncharacterized protein</fullName>
    </submittedName>
</protein>
<reference evidence="1" key="1">
    <citation type="submission" date="2020-05" db="EMBL/GenBank/DDBJ databases">
        <title>Large-scale comparative analyses of tick genomes elucidate their genetic diversity and vector capacities.</title>
        <authorList>
            <person name="Jia N."/>
            <person name="Wang J."/>
            <person name="Shi W."/>
            <person name="Du L."/>
            <person name="Sun Y."/>
            <person name="Zhan W."/>
            <person name="Jiang J."/>
            <person name="Wang Q."/>
            <person name="Zhang B."/>
            <person name="Ji P."/>
            <person name="Sakyi L.B."/>
            <person name="Cui X."/>
            <person name="Yuan T."/>
            <person name="Jiang B."/>
            <person name="Yang W."/>
            <person name="Lam T.T.-Y."/>
            <person name="Chang Q."/>
            <person name="Ding S."/>
            <person name="Wang X."/>
            <person name="Zhu J."/>
            <person name="Ruan X."/>
            <person name="Zhao L."/>
            <person name="Wei J."/>
            <person name="Que T."/>
            <person name="Du C."/>
            <person name="Cheng J."/>
            <person name="Dai P."/>
            <person name="Han X."/>
            <person name="Huang E."/>
            <person name="Gao Y."/>
            <person name="Liu J."/>
            <person name="Shao H."/>
            <person name="Ye R."/>
            <person name="Li L."/>
            <person name="Wei W."/>
            <person name="Wang X."/>
            <person name="Wang C."/>
            <person name="Yang T."/>
            <person name="Huo Q."/>
            <person name="Li W."/>
            <person name="Guo W."/>
            <person name="Chen H."/>
            <person name="Zhou L."/>
            <person name="Ni X."/>
            <person name="Tian J."/>
            <person name="Zhou Y."/>
            <person name="Sheng Y."/>
            <person name="Liu T."/>
            <person name="Pan Y."/>
            <person name="Xia L."/>
            <person name="Li J."/>
            <person name="Zhao F."/>
            <person name="Cao W."/>
        </authorList>
    </citation>
    <scope>NUCLEOTIDE SEQUENCE</scope>
    <source>
        <strain evidence="1">Hyas-2018</strain>
    </source>
</reference>
<dbReference type="EMBL" id="CM023489">
    <property type="protein sequence ID" value="KAH6923073.1"/>
    <property type="molecule type" value="Genomic_DNA"/>
</dbReference>
<proteinExistence type="predicted"/>
<comment type="caution">
    <text evidence="1">The sequence shown here is derived from an EMBL/GenBank/DDBJ whole genome shotgun (WGS) entry which is preliminary data.</text>
</comment>
<gene>
    <name evidence="1" type="ORF">HPB50_021403</name>
</gene>
<keyword evidence="2" id="KW-1185">Reference proteome</keyword>
<dbReference type="Proteomes" id="UP000821845">
    <property type="component" value="Chromosome 9"/>
</dbReference>
<evidence type="ECO:0000313" key="1">
    <source>
        <dbReference type="EMBL" id="KAH6923073.1"/>
    </source>
</evidence>
<name>A0ACB7RNX8_HYAAI</name>
<evidence type="ECO:0000313" key="2">
    <source>
        <dbReference type="Proteomes" id="UP000821845"/>
    </source>
</evidence>
<accession>A0ACB7RNX8</accession>
<sequence length="417" mass="47755">MEAEDELRKTDRMQLCAGAMRRDDYDETLFTTKLRDHVLTRKGLHFSTKCLGQVPKQEESQWERTEEIRQRVREAEEDKYRQVQVNKSALLLYTIAPVPLYDNVLGSVLGSSSKRDDCSWADVSGEELPLVFATIKACQRRRSPLVNASVLKLAPVPFSAAATPRAKRPRQAPPNPRRYKCELCSYSSIYKQALNRHYRVHTGERPYQCELCPRTFAQKCNMKLHLRRHGACPYQCRLCNRIFRHGMFRGGGRFSSRGASASVPQNVRRFHCSFCNYSTIYKQTLQRHHRTHTGERPFECEFCLKTFAQKCNMKAHQRLHTGACPYRCQFCQLGFSRRELLTEHLQQEHELQLAFKCGYCSGGFLTRHELWRHLRTCSPWGAPTPDAATIVASVVASVPASATQVSSTQPTSSPTTT</sequence>
<organism evidence="1 2">
    <name type="scientific">Hyalomma asiaticum</name>
    <name type="common">Tick</name>
    <dbReference type="NCBI Taxonomy" id="266040"/>
    <lineage>
        <taxon>Eukaryota</taxon>
        <taxon>Metazoa</taxon>
        <taxon>Ecdysozoa</taxon>
        <taxon>Arthropoda</taxon>
        <taxon>Chelicerata</taxon>
        <taxon>Arachnida</taxon>
        <taxon>Acari</taxon>
        <taxon>Parasitiformes</taxon>
        <taxon>Ixodida</taxon>
        <taxon>Ixodoidea</taxon>
        <taxon>Ixodidae</taxon>
        <taxon>Hyalomminae</taxon>
        <taxon>Hyalomma</taxon>
    </lineage>
</organism>